<proteinExistence type="predicted"/>
<dbReference type="EMBL" id="CAJOAY010004551">
    <property type="protein sequence ID" value="CAF4074118.1"/>
    <property type="molecule type" value="Genomic_DNA"/>
</dbReference>
<dbReference type="InterPro" id="IPR036291">
    <property type="entry name" value="NAD(P)-bd_dom_sf"/>
</dbReference>
<dbReference type="Proteomes" id="UP000663881">
    <property type="component" value="Unassembled WGS sequence"/>
</dbReference>
<sequence>MDEAAAILLTCETSYEALFQRCLLSVRQGTKLFICGGSSATGLFAIQFAKVVQVSIAIK</sequence>
<comment type="caution">
    <text evidence="1">The sequence shown here is derived from an EMBL/GenBank/DDBJ whole genome shotgun (WGS) entry which is preliminary data.</text>
</comment>
<reference evidence="1" key="1">
    <citation type="submission" date="2021-02" db="EMBL/GenBank/DDBJ databases">
        <authorList>
            <person name="Nowell W R."/>
        </authorList>
    </citation>
    <scope>NUCLEOTIDE SEQUENCE</scope>
</reference>
<name>A0A819U4B6_9BILA</name>
<dbReference type="Gene3D" id="3.40.50.720">
    <property type="entry name" value="NAD(P)-binding Rossmann-like Domain"/>
    <property type="match status" value="1"/>
</dbReference>
<dbReference type="SUPFAM" id="SSF51735">
    <property type="entry name" value="NAD(P)-binding Rossmann-fold domains"/>
    <property type="match status" value="1"/>
</dbReference>
<feature type="non-terminal residue" evidence="1">
    <location>
        <position position="59"/>
    </location>
</feature>
<organism evidence="1 2">
    <name type="scientific">Adineta steineri</name>
    <dbReference type="NCBI Taxonomy" id="433720"/>
    <lineage>
        <taxon>Eukaryota</taxon>
        <taxon>Metazoa</taxon>
        <taxon>Spiralia</taxon>
        <taxon>Gnathifera</taxon>
        <taxon>Rotifera</taxon>
        <taxon>Eurotatoria</taxon>
        <taxon>Bdelloidea</taxon>
        <taxon>Adinetida</taxon>
        <taxon>Adinetidae</taxon>
        <taxon>Adineta</taxon>
    </lineage>
</organism>
<evidence type="ECO:0000313" key="1">
    <source>
        <dbReference type="EMBL" id="CAF4074118.1"/>
    </source>
</evidence>
<evidence type="ECO:0000313" key="2">
    <source>
        <dbReference type="Proteomes" id="UP000663881"/>
    </source>
</evidence>
<protein>
    <submittedName>
        <fullName evidence="1">Uncharacterized protein</fullName>
    </submittedName>
</protein>
<accession>A0A819U4B6</accession>
<gene>
    <name evidence="1" type="ORF">OKA104_LOCUS34158</name>
</gene>
<dbReference type="AlphaFoldDB" id="A0A819U4B6"/>